<feature type="chain" id="PRO_5005538659" evidence="1">
    <location>
        <begin position="21"/>
        <end position="237"/>
    </location>
</feature>
<keyword evidence="3" id="KW-1185">Reference proteome</keyword>
<name>A0A0L0FDG6_9EUKA</name>
<reference evidence="2 3" key="1">
    <citation type="submission" date="2011-02" db="EMBL/GenBank/DDBJ databases">
        <title>The Genome Sequence of Sphaeroforma arctica JP610.</title>
        <authorList>
            <consortium name="The Broad Institute Genome Sequencing Platform"/>
            <person name="Russ C."/>
            <person name="Cuomo C."/>
            <person name="Young S.K."/>
            <person name="Zeng Q."/>
            <person name="Gargeya S."/>
            <person name="Alvarado L."/>
            <person name="Berlin A."/>
            <person name="Chapman S.B."/>
            <person name="Chen Z."/>
            <person name="Freedman E."/>
            <person name="Gellesch M."/>
            <person name="Goldberg J."/>
            <person name="Griggs A."/>
            <person name="Gujja S."/>
            <person name="Heilman E."/>
            <person name="Heiman D."/>
            <person name="Howarth C."/>
            <person name="Mehta T."/>
            <person name="Neiman D."/>
            <person name="Pearson M."/>
            <person name="Roberts A."/>
            <person name="Saif S."/>
            <person name="Shea T."/>
            <person name="Shenoy N."/>
            <person name="Sisk P."/>
            <person name="Stolte C."/>
            <person name="Sykes S."/>
            <person name="White J."/>
            <person name="Yandava C."/>
            <person name="Burger G."/>
            <person name="Gray M.W."/>
            <person name="Holland P.W.H."/>
            <person name="King N."/>
            <person name="Lang F.B.F."/>
            <person name="Roger A.J."/>
            <person name="Ruiz-Trillo I."/>
            <person name="Haas B."/>
            <person name="Nusbaum C."/>
            <person name="Birren B."/>
        </authorList>
    </citation>
    <scope>NUCLEOTIDE SEQUENCE [LARGE SCALE GENOMIC DNA]</scope>
    <source>
        <strain evidence="2 3">JP610</strain>
    </source>
</reference>
<evidence type="ECO:0000313" key="2">
    <source>
        <dbReference type="EMBL" id="KNC74814.1"/>
    </source>
</evidence>
<sequence length="237" mass="26143">MKYTTSVILFTAMACSAAMAASTESVSSSVIRCKSWEADCRIGTDYDKSEKDTSCKPRIDSTMACVDLCCKQLVAPTPSAKPSSFIKCKEWNGECRVGSEYDKNEKTTRCKNRTDSTEACVDLCCKPLVAPTPSAKPSSFVKCKEWNGECRVGSEYDTNEKNTRCKDRTDSTEACVDLCCSQFVAPAPSAIPSIIICKDWKGKCRVGTDYDQKQKNTRCKDRSDSTMACVDECCTHQ</sequence>
<dbReference type="Proteomes" id="UP000054560">
    <property type="component" value="Unassembled WGS sequence"/>
</dbReference>
<keyword evidence="1" id="KW-0732">Signal</keyword>
<dbReference type="EMBL" id="KQ244063">
    <property type="protein sequence ID" value="KNC74814.1"/>
    <property type="molecule type" value="Genomic_DNA"/>
</dbReference>
<dbReference type="GeneID" id="25913151"/>
<evidence type="ECO:0000313" key="3">
    <source>
        <dbReference type="Proteomes" id="UP000054560"/>
    </source>
</evidence>
<feature type="signal peptide" evidence="1">
    <location>
        <begin position="1"/>
        <end position="20"/>
    </location>
</feature>
<protein>
    <submittedName>
        <fullName evidence="2">Uncharacterized protein</fullName>
    </submittedName>
</protein>
<organism evidence="2 3">
    <name type="scientific">Sphaeroforma arctica JP610</name>
    <dbReference type="NCBI Taxonomy" id="667725"/>
    <lineage>
        <taxon>Eukaryota</taxon>
        <taxon>Ichthyosporea</taxon>
        <taxon>Ichthyophonida</taxon>
        <taxon>Sphaeroforma</taxon>
    </lineage>
</organism>
<gene>
    <name evidence="2" type="ORF">SARC_12647</name>
</gene>
<dbReference type="PROSITE" id="PS51257">
    <property type="entry name" value="PROKAR_LIPOPROTEIN"/>
    <property type="match status" value="1"/>
</dbReference>
<proteinExistence type="predicted"/>
<accession>A0A0L0FDG6</accession>
<dbReference type="RefSeq" id="XP_014148716.1">
    <property type="nucleotide sequence ID" value="XM_014293241.1"/>
</dbReference>
<evidence type="ECO:0000256" key="1">
    <source>
        <dbReference type="SAM" id="SignalP"/>
    </source>
</evidence>
<dbReference type="AlphaFoldDB" id="A0A0L0FDG6"/>